<gene>
    <name evidence="1" type="ORF">HNP60_002663</name>
</gene>
<organism evidence="1 2">
    <name type="scientific">Sphingobium lignivorans</name>
    <dbReference type="NCBI Taxonomy" id="2735886"/>
    <lineage>
        <taxon>Bacteria</taxon>
        <taxon>Pseudomonadati</taxon>
        <taxon>Pseudomonadota</taxon>
        <taxon>Alphaproteobacteria</taxon>
        <taxon>Sphingomonadales</taxon>
        <taxon>Sphingomonadaceae</taxon>
        <taxon>Sphingobium</taxon>
    </lineage>
</organism>
<evidence type="ECO:0000313" key="1">
    <source>
        <dbReference type="EMBL" id="MBB5986689.1"/>
    </source>
</evidence>
<accession>A0ABR6NHD8</accession>
<name>A0ABR6NHD8_9SPHN</name>
<dbReference type="Proteomes" id="UP001138540">
    <property type="component" value="Unassembled WGS sequence"/>
</dbReference>
<comment type="caution">
    <text evidence="1">The sequence shown here is derived from an EMBL/GenBank/DDBJ whole genome shotgun (WGS) entry which is preliminary data.</text>
</comment>
<evidence type="ECO:0000313" key="2">
    <source>
        <dbReference type="Proteomes" id="UP001138540"/>
    </source>
</evidence>
<reference evidence="1 2" key="1">
    <citation type="submission" date="2020-08" db="EMBL/GenBank/DDBJ databases">
        <title>Exploring microbial biodiversity for novel pathways involved in the catabolism of aromatic compounds derived from lignin.</title>
        <authorList>
            <person name="Elkins J."/>
        </authorList>
    </citation>
    <scope>NUCLEOTIDE SEQUENCE [LARGE SCALE GENOMIC DNA]</scope>
    <source>
        <strain evidence="1 2">B1D3A</strain>
    </source>
</reference>
<sequence length="31" mass="3633">MALLSLYDELRDVEEMLAKRGIDVTYETVRC</sequence>
<dbReference type="EMBL" id="JACHKA010000001">
    <property type="protein sequence ID" value="MBB5986689.1"/>
    <property type="molecule type" value="Genomic_DNA"/>
</dbReference>
<keyword evidence="2" id="KW-1185">Reference proteome</keyword>
<proteinExistence type="predicted"/>
<protein>
    <submittedName>
        <fullName evidence="1">Transposase-like protein</fullName>
    </submittedName>
</protein>